<dbReference type="Gene3D" id="2.10.25.10">
    <property type="entry name" value="Laminin"/>
    <property type="match status" value="9"/>
</dbReference>
<dbReference type="Pfam" id="PF12947">
    <property type="entry name" value="EGF_3"/>
    <property type="match status" value="1"/>
</dbReference>
<evidence type="ECO:0000256" key="16">
    <source>
        <dbReference type="SAM" id="SignalP"/>
    </source>
</evidence>
<keyword evidence="10 15" id="KW-1015">Disulfide bond</keyword>
<dbReference type="FunFam" id="2.10.50.10:FF:000028">
    <property type="entry name" value="Signal peptide, CUB domain and EGF like domain containing 2"/>
    <property type="match status" value="1"/>
</dbReference>
<dbReference type="GO" id="GO:0008289">
    <property type="term" value="F:lipid binding"/>
    <property type="evidence" value="ECO:0007669"/>
    <property type="project" value="UniProtKB-KW"/>
</dbReference>
<dbReference type="FunFam" id="2.10.25.10:FF:000032">
    <property type="entry name" value="signal peptide, CUB and EGF-like domain-containing protein 2 isoform X1"/>
    <property type="match status" value="1"/>
</dbReference>
<name>A0A340XKW5_LIPVE</name>
<reference evidence="20" key="1">
    <citation type="submission" date="2025-08" db="UniProtKB">
        <authorList>
            <consortium name="RefSeq"/>
        </authorList>
    </citation>
    <scope>IDENTIFICATION</scope>
</reference>
<dbReference type="InterPro" id="IPR011641">
    <property type="entry name" value="Tyr-kin_ephrin_A/B_rcpt-like"/>
</dbReference>
<evidence type="ECO:0000259" key="18">
    <source>
        <dbReference type="PROSITE" id="PS50026"/>
    </source>
</evidence>
<feature type="disulfide bond" evidence="15">
    <location>
        <begin position="364"/>
        <end position="374"/>
    </location>
</feature>
<evidence type="ECO:0000256" key="2">
    <source>
        <dbReference type="ARBA" id="ARBA00004613"/>
    </source>
</evidence>
<evidence type="ECO:0000256" key="6">
    <source>
        <dbReference type="ARBA" id="ARBA00022729"/>
    </source>
</evidence>
<dbReference type="STRING" id="118797.A0A340XKW5"/>
<dbReference type="GeneID" id="103069003"/>
<dbReference type="FunFam" id="2.10.25.10:FF:000199">
    <property type="entry name" value="signal peptide, CUB and EGF-like domain-containing protein 2 isoform X2"/>
    <property type="match status" value="1"/>
</dbReference>
<dbReference type="Pfam" id="PF12662">
    <property type="entry name" value="cEGF"/>
    <property type="match status" value="1"/>
</dbReference>
<evidence type="ECO:0000256" key="11">
    <source>
        <dbReference type="ARBA" id="ARBA00023180"/>
    </source>
</evidence>
<feature type="domain" description="CUB" evidence="17">
    <location>
        <begin position="777"/>
        <end position="889"/>
    </location>
</feature>
<dbReference type="FunFam" id="2.10.25.10:FF:000030">
    <property type="entry name" value="Signal peptide, CUB domain and EGF-like domain-containing 2"/>
    <property type="match status" value="1"/>
</dbReference>
<feature type="signal peptide" evidence="16">
    <location>
        <begin position="1"/>
        <end position="27"/>
    </location>
</feature>
<dbReference type="InterPro" id="IPR000742">
    <property type="entry name" value="EGF"/>
</dbReference>
<dbReference type="InterPro" id="IPR049883">
    <property type="entry name" value="NOTCH1_EGF-like"/>
</dbReference>
<evidence type="ECO:0000313" key="20">
    <source>
        <dbReference type="RefSeq" id="XP_007459919.1"/>
    </source>
</evidence>
<dbReference type="SUPFAM" id="SSF57184">
    <property type="entry name" value="Growth factor receptor domain"/>
    <property type="match status" value="3"/>
</dbReference>
<evidence type="ECO:0000256" key="8">
    <source>
        <dbReference type="ARBA" id="ARBA00022837"/>
    </source>
</evidence>
<dbReference type="SMART" id="SM00181">
    <property type="entry name" value="EGF"/>
    <property type="match status" value="10"/>
</dbReference>
<dbReference type="InParanoid" id="A0A340XKW5"/>
<dbReference type="GO" id="GO:0005615">
    <property type="term" value="C:extracellular space"/>
    <property type="evidence" value="ECO:0007669"/>
    <property type="project" value="TreeGrafter"/>
</dbReference>
<dbReference type="InterPro" id="IPR009030">
    <property type="entry name" value="Growth_fac_rcpt_cys_sf"/>
</dbReference>
<dbReference type="InterPro" id="IPR000152">
    <property type="entry name" value="EGF-type_Asp/Asn_hydroxyl_site"/>
</dbReference>
<dbReference type="FunFam" id="2.10.25.10:FF:000008">
    <property type="entry name" value="Signal peptide, CUB domain, EGF-like 2"/>
    <property type="match status" value="1"/>
</dbReference>
<feature type="domain" description="EGF-like" evidence="18">
    <location>
        <begin position="41"/>
        <end position="81"/>
    </location>
</feature>
<dbReference type="FunFam" id="2.10.25.10:FF:000028">
    <property type="entry name" value="Signal peptide, CUB domain and EGF-like domain-containing 2"/>
    <property type="match status" value="1"/>
</dbReference>
<dbReference type="PROSITE" id="PS50026">
    <property type="entry name" value="EGF_3"/>
    <property type="match status" value="3"/>
</dbReference>
<keyword evidence="11" id="KW-0325">Glycoprotein</keyword>
<dbReference type="GO" id="GO:0007165">
    <property type="term" value="P:signal transduction"/>
    <property type="evidence" value="ECO:0007669"/>
    <property type="project" value="TreeGrafter"/>
</dbReference>
<dbReference type="Pfam" id="PF07645">
    <property type="entry name" value="EGF_CA"/>
    <property type="match status" value="1"/>
</dbReference>
<gene>
    <name evidence="20" type="primary">SCUBE2</name>
</gene>
<evidence type="ECO:0000256" key="10">
    <source>
        <dbReference type="ARBA" id="ARBA00023157"/>
    </source>
</evidence>
<dbReference type="PANTHER" id="PTHR24046:SF3">
    <property type="entry name" value="SIGNAL PEPTIDE, CUB AND EGF-LIKE DOMAIN-CONTAINING PROTEIN 2"/>
    <property type="match status" value="1"/>
</dbReference>
<keyword evidence="6 16" id="KW-0732">Signal</keyword>
<dbReference type="FunFam" id="2.10.50.10:FF:000002">
    <property type="entry name" value="signal peptide, CUB and EGF-like domain-containing protein 2 isoform X1"/>
    <property type="match status" value="1"/>
</dbReference>
<dbReference type="KEGG" id="lve:103069003"/>
<keyword evidence="4" id="KW-0964">Secreted</keyword>
<dbReference type="Gene3D" id="2.10.50.10">
    <property type="entry name" value="Tumor Necrosis Factor Receptor, subunit A, domain 2"/>
    <property type="match status" value="2"/>
</dbReference>
<dbReference type="SMART" id="SM00179">
    <property type="entry name" value="EGF_CA"/>
    <property type="match status" value="7"/>
</dbReference>
<keyword evidence="9" id="KW-0446">Lipid-binding</keyword>
<dbReference type="FunFam" id="2.60.120.290:FF:000002">
    <property type="entry name" value="Signal peptide, CUB domain and EGF-like domain-containing 2"/>
    <property type="match status" value="1"/>
</dbReference>
<dbReference type="AlphaFoldDB" id="A0A340XKW5"/>
<evidence type="ECO:0000256" key="3">
    <source>
        <dbReference type="ARBA" id="ARBA00022473"/>
    </source>
</evidence>
<dbReference type="InterPro" id="IPR024731">
    <property type="entry name" value="NELL2-like_EGF"/>
</dbReference>
<protein>
    <recommendedName>
        <fullName evidence="12">Signal peptide, CUB and EGF-like domain-containing protein 2</fullName>
    </recommendedName>
    <alternativeName>
        <fullName evidence="14">Protein CEGP1</fullName>
    </alternativeName>
    <alternativeName>
        <fullName evidence="13">Scube/You</fullName>
    </alternativeName>
</protein>
<proteinExistence type="predicted"/>
<dbReference type="PROSITE" id="PS01187">
    <property type="entry name" value="EGF_CA"/>
    <property type="match status" value="3"/>
</dbReference>
<dbReference type="PROSITE" id="PS01180">
    <property type="entry name" value="CUB"/>
    <property type="match status" value="1"/>
</dbReference>
<dbReference type="SUPFAM" id="SSF49854">
    <property type="entry name" value="Spermadhesin, CUB domain"/>
    <property type="match status" value="1"/>
</dbReference>
<dbReference type="FunFam" id="2.10.25.10:FF:000256">
    <property type="entry name" value="Signal peptide, CUB domain and EGF like domain containing 2"/>
    <property type="match status" value="1"/>
</dbReference>
<dbReference type="InterPro" id="IPR018097">
    <property type="entry name" value="EGF_Ca-bd_CS"/>
</dbReference>
<dbReference type="Pfam" id="PF14670">
    <property type="entry name" value="FXa_inhibition"/>
    <property type="match status" value="4"/>
</dbReference>
<evidence type="ECO:0000259" key="17">
    <source>
        <dbReference type="PROSITE" id="PS01180"/>
    </source>
</evidence>
<evidence type="ECO:0000256" key="13">
    <source>
        <dbReference type="ARBA" id="ARBA00076123"/>
    </source>
</evidence>
<dbReference type="PROSITE" id="PS01186">
    <property type="entry name" value="EGF_2"/>
    <property type="match status" value="4"/>
</dbReference>
<keyword evidence="8" id="KW-0106">Calcium</keyword>
<dbReference type="Pfam" id="PF00431">
    <property type="entry name" value="CUB"/>
    <property type="match status" value="1"/>
</dbReference>
<keyword evidence="3" id="KW-0217">Developmental protein</keyword>
<dbReference type="InterPro" id="IPR052071">
    <property type="entry name" value="SCUB_EGF-like_domain"/>
</dbReference>
<feature type="domain" description="EGF-like" evidence="18">
    <location>
        <begin position="360"/>
        <end position="398"/>
    </location>
</feature>
<dbReference type="OrthoDB" id="4062651at2759"/>
<organism evidence="19 20">
    <name type="scientific">Lipotes vexillifer</name>
    <name type="common">Yangtze river dolphin</name>
    <dbReference type="NCBI Taxonomy" id="118797"/>
    <lineage>
        <taxon>Eukaryota</taxon>
        <taxon>Metazoa</taxon>
        <taxon>Chordata</taxon>
        <taxon>Craniata</taxon>
        <taxon>Vertebrata</taxon>
        <taxon>Euteleostomi</taxon>
        <taxon>Mammalia</taxon>
        <taxon>Eutheria</taxon>
        <taxon>Laurasiatheria</taxon>
        <taxon>Artiodactyla</taxon>
        <taxon>Whippomorpha</taxon>
        <taxon>Cetacea</taxon>
        <taxon>Odontoceti</taxon>
        <taxon>Lipotidae</taxon>
        <taxon>Lipotes</taxon>
    </lineage>
</organism>
<evidence type="ECO:0000313" key="19">
    <source>
        <dbReference type="Proteomes" id="UP000265300"/>
    </source>
</evidence>
<comment type="subcellular location">
    <subcellularLocation>
        <location evidence="1">Cell surface</location>
    </subcellularLocation>
    <subcellularLocation>
        <location evidence="2">Secreted</location>
    </subcellularLocation>
</comment>
<dbReference type="GO" id="GO:0005509">
    <property type="term" value="F:calcium ion binding"/>
    <property type="evidence" value="ECO:0007669"/>
    <property type="project" value="InterPro"/>
</dbReference>
<evidence type="ECO:0000256" key="12">
    <source>
        <dbReference type="ARBA" id="ARBA00067359"/>
    </source>
</evidence>
<dbReference type="PROSITE" id="PS00010">
    <property type="entry name" value="ASX_HYDROXYL"/>
    <property type="match status" value="4"/>
</dbReference>
<dbReference type="SMART" id="SM00042">
    <property type="entry name" value="CUB"/>
    <property type="match status" value="1"/>
</dbReference>
<dbReference type="Gene3D" id="2.60.120.290">
    <property type="entry name" value="Spermadhesin, CUB domain"/>
    <property type="match status" value="1"/>
</dbReference>
<dbReference type="InterPro" id="IPR035914">
    <property type="entry name" value="Sperma_CUB_dom_sf"/>
</dbReference>
<evidence type="ECO:0000256" key="14">
    <source>
        <dbReference type="ARBA" id="ARBA00080914"/>
    </source>
</evidence>
<dbReference type="CTD" id="57758"/>
<evidence type="ECO:0000256" key="15">
    <source>
        <dbReference type="PROSITE-ProRule" id="PRU00076"/>
    </source>
</evidence>
<evidence type="ECO:0000256" key="7">
    <source>
        <dbReference type="ARBA" id="ARBA00022737"/>
    </source>
</evidence>
<evidence type="ECO:0000256" key="1">
    <source>
        <dbReference type="ARBA" id="ARBA00004241"/>
    </source>
</evidence>
<dbReference type="InterPro" id="IPR000859">
    <property type="entry name" value="CUB_dom"/>
</dbReference>
<dbReference type="FunFam" id="2.10.25.10:FF:000037">
    <property type="entry name" value="Signal peptide, CUB domain and EGF-like domain-containing 2"/>
    <property type="match status" value="1"/>
</dbReference>
<dbReference type="CDD" id="cd00041">
    <property type="entry name" value="CUB"/>
    <property type="match status" value="1"/>
</dbReference>
<comment type="caution">
    <text evidence="15">Lacks conserved residue(s) required for the propagation of feature annotation.</text>
</comment>
<feature type="chain" id="PRO_5016320838" description="Signal peptide, CUB and EGF-like domain-containing protein 2" evidence="16">
    <location>
        <begin position="28"/>
        <end position="967"/>
    </location>
</feature>
<dbReference type="RefSeq" id="XP_007459919.1">
    <property type="nucleotide sequence ID" value="XM_007459857.1"/>
</dbReference>
<keyword evidence="7" id="KW-0677">Repeat</keyword>
<dbReference type="SMART" id="SM01411">
    <property type="entry name" value="Ephrin_rec_like"/>
    <property type="match status" value="2"/>
</dbReference>
<evidence type="ECO:0000256" key="9">
    <source>
        <dbReference type="ARBA" id="ARBA00023121"/>
    </source>
</evidence>
<dbReference type="InterPro" id="IPR026823">
    <property type="entry name" value="cEGF"/>
</dbReference>
<keyword evidence="19" id="KW-1185">Reference proteome</keyword>
<keyword evidence="5 15" id="KW-0245">EGF-like domain</keyword>
<dbReference type="PANTHER" id="PTHR24046">
    <property type="entry name" value="SIGNAL PEPTIDE, CUB AND EGF-LIKE DOMAIN-CONTAINING"/>
    <property type="match status" value="1"/>
</dbReference>
<evidence type="ECO:0000256" key="4">
    <source>
        <dbReference type="ARBA" id="ARBA00022525"/>
    </source>
</evidence>
<dbReference type="GO" id="GO:0009986">
    <property type="term" value="C:cell surface"/>
    <property type="evidence" value="ECO:0007669"/>
    <property type="project" value="UniProtKB-SubCell"/>
</dbReference>
<dbReference type="CDD" id="cd00054">
    <property type="entry name" value="EGF_CA"/>
    <property type="match status" value="2"/>
</dbReference>
<dbReference type="SUPFAM" id="SSF57196">
    <property type="entry name" value="EGF/Laminin"/>
    <property type="match status" value="3"/>
</dbReference>
<sequence>MGVAGLGCPWAARELLPLLLPLLLTAAVPPGWGRAAGPPEDVDECAQGLDDCHTNALCQNTPTSYKCSCRPGYQGEGRQCEDIDECENELNGGCVHDCLNIPGNYRCTCFDGFMLAHDGHNCLDVDECLENNGGCQHTCVNVMGSYECRCKEGFFLSDNQHTCIHRSEEGLSCMNKDHGCSHICKEAPRGSVACECRPGFELAKNQRDCTLTCNHGNGGCHHSCEDTAAGPECSCHPQYKMHTDGRSCLEREDTALEVMESNATSVADGDKRVKRRLLMETCAVNNGGCDRTCKDTSTGVHCSCPVGFSLQLDGKTCKDIDECQTRNGGCDHFCKNTVGSFDCSCKKGFKLLTDEKSCQDVDECSLDRTCDHSCINHPGTFACACNKGYTLYGLTHCGDTNECSVNNGGCQQVCVNTVGSYECRCHSAHKLHWNKKDCVEVEGVLPTSVSPHVSLQCGKSGGGDACFLRCLSGIHLSSGLQEAYSVTCGSSSPLRSKQQKSNDSAFGDVATVRTSVTFKLNEGKCSLKKADLFPEGLRPVLPEKHSSVKESFRYANLTCSSGKQVPGAPGRPSTPKEMFITVEFELETNQKEVTASCDPSCIIKRTEKRLRKAIRTLRKAAHREQFHLQLSGVDLEVAKKSPQTSEHWAESCGVGQGHVGNQCGLCQPGEYSTDGFAPCQLCALGTFQPEVGRTSCFPCGGGLLTKHLGATSFQDCETRVQCSPGHFYNTTTHRCIRCPAGTYQPEFGKNNCVSCPGNTTTDFDGSTNITQCKNRRCGGELGDFTGYIESPNYPGNYPANTECTWTINPPPKRRILIVVPEIFLPIEDDCGDYLVMRKTASSNSVTTYETCQTYERPIAFTSRSKKLWIQFKSNEGNSARGFQVPYVTYDEDYQELIEDIVRDGRLYASENHQEILKDKKLIKALFDVLAHPQNYFKYTAQESREMFPRSFIRLLRSKVSRFLRPYK</sequence>
<dbReference type="FunFam" id="2.10.25.10:FF:000237">
    <property type="entry name" value="Signal peptide, CUB domain and EGF like domain containing 2"/>
    <property type="match status" value="1"/>
</dbReference>
<accession>A0A340XKW5</accession>
<dbReference type="FunFam" id="2.10.25.10:FF:000035">
    <property type="entry name" value="Signal peptide, CUB domain and EGF-like domain-containing 2"/>
    <property type="match status" value="1"/>
</dbReference>
<feature type="domain" description="EGF-like" evidence="18">
    <location>
        <begin position="124"/>
        <end position="160"/>
    </location>
</feature>
<dbReference type="Proteomes" id="UP000265300">
    <property type="component" value="Unplaced"/>
</dbReference>
<dbReference type="InterPro" id="IPR001881">
    <property type="entry name" value="EGF-like_Ca-bd_dom"/>
</dbReference>
<dbReference type="Pfam" id="PF07699">
    <property type="entry name" value="Ephrin_rec_like"/>
    <property type="match status" value="2"/>
</dbReference>
<evidence type="ECO:0000256" key="5">
    <source>
        <dbReference type="ARBA" id="ARBA00022536"/>
    </source>
</evidence>